<dbReference type="Gramene" id="Solyc09g056017.1.1">
    <property type="protein sequence ID" value="Solyc09g056017.1.1"/>
    <property type="gene ID" value="Solyc09g056017.1"/>
</dbReference>
<feature type="transmembrane region" description="Helical" evidence="1">
    <location>
        <begin position="17"/>
        <end position="36"/>
    </location>
</feature>
<sequence>HGMHSICPAVWSKHRRWLLMSMICLNPLACLLSLTLC</sequence>
<dbReference type="Proteomes" id="UP000004994">
    <property type="component" value="Chromosome 9"/>
</dbReference>
<name>A0A3Q7I154_SOLLC</name>
<accession>A0A3Q7I154</accession>
<keyword evidence="1" id="KW-0812">Transmembrane</keyword>
<organism evidence="2">
    <name type="scientific">Solanum lycopersicum</name>
    <name type="common">Tomato</name>
    <name type="synonym">Lycopersicon esculentum</name>
    <dbReference type="NCBI Taxonomy" id="4081"/>
    <lineage>
        <taxon>Eukaryota</taxon>
        <taxon>Viridiplantae</taxon>
        <taxon>Streptophyta</taxon>
        <taxon>Embryophyta</taxon>
        <taxon>Tracheophyta</taxon>
        <taxon>Spermatophyta</taxon>
        <taxon>Magnoliopsida</taxon>
        <taxon>eudicotyledons</taxon>
        <taxon>Gunneridae</taxon>
        <taxon>Pentapetalae</taxon>
        <taxon>asterids</taxon>
        <taxon>lamiids</taxon>
        <taxon>Solanales</taxon>
        <taxon>Solanaceae</taxon>
        <taxon>Solanoideae</taxon>
        <taxon>Solaneae</taxon>
        <taxon>Solanum</taxon>
        <taxon>Solanum subgen. Lycopersicon</taxon>
    </lineage>
</organism>
<dbReference type="InParanoid" id="A0A3Q7I154"/>
<evidence type="ECO:0000256" key="1">
    <source>
        <dbReference type="SAM" id="Phobius"/>
    </source>
</evidence>
<evidence type="ECO:0000313" key="3">
    <source>
        <dbReference type="Proteomes" id="UP000004994"/>
    </source>
</evidence>
<protein>
    <submittedName>
        <fullName evidence="2">Uncharacterized protein</fullName>
    </submittedName>
</protein>
<dbReference type="PANTHER" id="PTHR34541:SF2">
    <property type="entry name" value="OS01G0729900 PROTEIN"/>
    <property type="match status" value="1"/>
</dbReference>
<dbReference type="STRING" id="4081.A0A3Q7I154"/>
<reference evidence="2" key="1">
    <citation type="journal article" date="2012" name="Nature">
        <title>The tomato genome sequence provides insights into fleshy fruit evolution.</title>
        <authorList>
            <consortium name="Tomato Genome Consortium"/>
        </authorList>
    </citation>
    <scope>NUCLEOTIDE SEQUENCE [LARGE SCALE GENOMIC DNA]</scope>
    <source>
        <strain evidence="2">cv. Heinz 1706</strain>
    </source>
</reference>
<keyword evidence="3" id="KW-1185">Reference proteome</keyword>
<dbReference type="PANTHER" id="PTHR34541">
    <property type="entry name" value="OS01G0729900 PROTEIN"/>
    <property type="match status" value="1"/>
</dbReference>
<dbReference type="AlphaFoldDB" id="A0A3Q7I154"/>
<keyword evidence="1" id="KW-1133">Transmembrane helix</keyword>
<evidence type="ECO:0000313" key="2">
    <source>
        <dbReference type="EnsemblPlants" id="Solyc09g056017.1.1"/>
    </source>
</evidence>
<keyword evidence="1" id="KW-0472">Membrane</keyword>
<proteinExistence type="predicted"/>
<reference evidence="2" key="2">
    <citation type="submission" date="2019-01" db="UniProtKB">
        <authorList>
            <consortium name="EnsemblPlants"/>
        </authorList>
    </citation>
    <scope>IDENTIFICATION</scope>
    <source>
        <strain evidence="2">cv. Heinz 1706</strain>
    </source>
</reference>
<dbReference type="EnsemblPlants" id="Solyc09g056017.1.1">
    <property type="protein sequence ID" value="Solyc09g056017.1.1"/>
    <property type="gene ID" value="Solyc09g056017.1"/>
</dbReference>